<evidence type="ECO:0000313" key="2">
    <source>
        <dbReference type="Proteomes" id="UP001497512"/>
    </source>
</evidence>
<dbReference type="EMBL" id="OZ019905">
    <property type="protein sequence ID" value="CAK9201600.1"/>
    <property type="molecule type" value="Genomic_DNA"/>
</dbReference>
<proteinExistence type="predicted"/>
<evidence type="ECO:0000313" key="1">
    <source>
        <dbReference type="EMBL" id="CAK9201600.1"/>
    </source>
</evidence>
<keyword evidence="2" id="KW-1185">Reference proteome</keyword>
<name>A0ABP0TPZ7_9BRYO</name>
<gene>
    <name evidence="1" type="ORF">CSSPTR1EN2_LOCUS5988</name>
</gene>
<sequence>MRGQVAVRMRRNEIRDEKFMKNLPVSSGVTSLYRELISAAAAADGITSISARKFIRAAAVMMTERYSSGMTKLLEIAAGSSSLDSEKVQIN</sequence>
<dbReference type="Proteomes" id="UP001497512">
    <property type="component" value="Chromosome 13"/>
</dbReference>
<accession>A0ABP0TPZ7</accession>
<protein>
    <submittedName>
        <fullName evidence="1">Uncharacterized protein</fullName>
    </submittedName>
</protein>
<reference evidence="1" key="1">
    <citation type="submission" date="2024-02" db="EMBL/GenBank/DDBJ databases">
        <authorList>
            <consortium name="ELIXIR-Norway"/>
            <consortium name="Elixir Norway"/>
        </authorList>
    </citation>
    <scope>NUCLEOTIDE SEQUENCE</scope>
</reference>
<organism evidence="1 2">
    <name type="scientific">Sphagnum troendelagicum</name>
    <dbReference type="NCBI Taxonomy" id="128251"/>
    <lineage>
        <taxon>Eukaryota</taxon>
        <taxon>Viridiplantae</taxon>
        <taxon>Streptophyta</taxon>
        <taxon>Embryophyta</taxon>
        <taxon>Bryophyta</taxon>
        <taxon>Sphagnophytina</taxon>
        <taxon>Sphagnopsida</taxon>
        <taxon>Sphagnales</taxon>
        <taxon>Sphagnaceae</taxon>
        <taxon>Sphagnum</taxon>
    </lineage>
</organism>